<sequence length="202" mass="21958">MHKVDGDNISSAKLNCIVNCRKANSHGFTLIEMMIIVSIIGILAAIALPSYRRYVVMNAERETQAKMMQLNIQLESWRASALSYKGFVPQKMSVVNGVNTTTYAYDAADNKAIYVPSNSTASNYRYKISLVDGTTPANSLAPAASDKVETSIGRSWKMLAEPNTTGVTKGAHKIMMTSTGTRCKSSTVTITDTDCGVGQENW</sequence>
<dbReference type="NCBIfam" id="TIGR02532">
    <property type="entry name" value="IV_pilin_GFxxxE"/>
    <property type="match status" value="1"/>
</dbReference>
<dbReference type="SUPFAM" id="SSF54523">
    <property type="entry name" value="Pili subunits"/>
    <property type="match status" value="1"/>
</dbReference>
<dbReference type="AlphaFoldDB" id="A0A5C7A283"/>
<keyword evidence="1" id="KW-0812">Transmembrane</keyword>
<proteinExistence type="predicted"/>
<evidence type="ECO:0000313" key="3">
    <source>
        <dbReference type="Proteomes" id="UP000321903"/>
    </source>
</evidence>
<dbReference type="RefSeq" id="WP_147223720.1">
    <property type="nucleotide sequence ID" value="NZ_CAJGYY010000001.1"/>
</dbReference>
<accession>A0A5C7A283</accession>
<protein>
    <submittedName>
        <fullName evidence="2">Pilin</fullName>
    </submittedName>
</protein>
<evidence type="ECO:0000313" key="2">
    <source>
        <dbReference type="EMBL" id="TXD97015.1"/>
    </source>
</evidence>
<dbReference type="OrthoDB" id="6647872at2"/>
<gene>
    <name evidence="2" type="ORF">ES754_08370</name>
</gene>
<dbReference type="Proteomes" id="UP000321903">
    <property type="component" value="Unassembled WGS sequence"/>
</dbReference>
<dbReference type="EMBL" id="VORZ01000002">
    <property type="protein sequence ID" value="TXD97015.1"/>
    <property type="molecule type" value="Genomic_DNA"/>
</dbReference>
<dbReference type="InterPro" id="IPR012902">
    <property type="entry name" value="N_methyl_site"/>
</dbReference>
<organism evidence="2 3">
    <name type="scientific">Psychrobacter frigidicola</name>
    <dbReference type="NCBI Taxonomy" id="45611"/>
    <lineage>
        <taxon>Bacteria</taxon>
        <taxon>Pseudomonadati</taxon>
        <taxon>Pseudomonadota</taxon>
        <taxon>Gammaproteobacteria</taxon>
        <taxon>Moraxellales</taxon>
        <taxon>Moraxellaceae</taxon>
        <taxon>Psychrobacter</taxon>
    </lineage>
</organism>
<keyword evidence="1" id="KW-1133">Transmembrane helix</keyword>
<dbReference type="Pfam" id="PF07963">
    <property type="entry name" value="N_methyl"/>
    <property type="match status" value="1"/>
</dbReference>
<keyword evidence="1" id="KW-0472">Membrane</keyword>
<dbReference type="Gene3D" id="3.30.700.10">
    <property type="entry name" value="Glycoprotein, Type 4 Pilin"/>
    <property type="match status" value="1"/>
</dbReference>
<keyword evidence="3" id="KW-1185">Reference proteome</keyword>
<dbReference type="PROSITE" id="PS00409">
    <property type="entry name" value="PROKAR_NTER_METHYL"/>
    <property type="match status" value="1"/>
</dbReference>
<evidence type="ECO:0000256" key="1">
    <source>
        <dbReference type="SAM" id="Phobius"/>
    </source>
</evidence>
<dbReference type="InterPro" id="IPR045584">
    <property type="entry name" value="Pilin-like"/>
</dbReference>
<comment type="caution">
    <text evidence="2">The sequence shown here is derived from an EMBL/GenBank/DDBJ whole genome shotgun (WGS) entry which is preliminary data.</text>
</comment>
<feature type="transmembrane region" description="Helical" evidence="1">
    <location>
        <begin position="28"/>
        <end position="48"/>
    </location>
</feature>
<reference evidence="2 3" key="1">
    <citation type="submission" date="2019-08" db="EMBL/GenBank/DDBJ databases">
        <title>Genome sequence of Psychrobacter frigidicola ACAM304 (type strain).</title>
        <authorList>
            <person name="Bowman J.P."/>
        </authorList>
    </citation>
    <scope>NUCLEOTIDE SEQUENCE [LARGE SCALE GENOMIC DNA]</scope>
    <source>
        <strain evidence="2 3">ACAM 304</strain>
    </source>
</reference>
<name>A0A5C7A283_9GAMM</name>